<proteinExistence type="predicted"/>
<dbReference type="AlphaFoldDB" id="A0A0C3QA76"/>
<evidence type="ECO:0000313" key="2">
    <source>
        <dbReference type="Proteomes" id="UP000054248"/>
    </source>
</evidence>
<dbReference type="Proteomes" id="UP000054248">
    <property type="component" value="Unassembled WGS sequence"/>
</dbReference>
<sequence>MPRASDLFPEVVMCGAGVWRSPWQHGSDRENSIERHAFRNTAWGTRQIRAWQRILCGIL</sequence>
<evidence type="ECO:0000313" key="1">
    <source>
        <dbReference type="EMBL" id="KIO21706.1"/>
    </source>
</evidence>
<dbReference type="HOGENOM" id="CLU_2962589_0_0_1"/>
<reference evidence="1 2" key="1">
    <citation type="submission" date="2014-04" db="EMBL/GenBank/DDBJ databases">
        <authorList>
            <consortium name="DOE Joint Genome Institute"/>
            <person name="Kuo A."/>
            <person name="Girlanda M."/>
            <person name="Perotto S."/>
            <person name="Kohler A."/>
            <person name="Nagy L.G."/>
            <person name="Floudas D."/>
            <person name="Copeland A."/>
            <person name="Barry K.W."/>
            <person name="Cichocki N."/>
            <person name="Veneault-Fourrey C."/>
            <person name="LaButti K."/>
            <person name="Lindquist E.A."/>
            <person name="Lipzen A."/>
            <person name="Lundell T."/>
            <person name="Morin E."/>
            <person name="Murat C."/>
            <person name="Sun H."/>
            <person name="Tunlid A."/>
            <person name="Henrissat B."/>
            <person name="Grigoriev I.V."/>
            <person name="Hibbett D.S."/>
            <person name="Martin F."/>
            <person name="Nordberg H.P."/>
            <person name="Cantor M.N."/>
            <person name="Hua S.X."/>
        </authorList>
    </citation>
    <scope>NUCLEOTIDE SEQUENCE [LARGE SCALE GENOMIC DNA]</scope>
    <source>
        <strain evidence="1 2">MUT 4182</strain>
    </source>
</reference>
<name>A0A0C3QA76_9AGAM</name>
<gene>
    <name evidence="1" type="ORF">M407DRAFT_123894</name>
</gene>
<keyword evidence="2" id="KW-1185">Reference proteome</keyword>
<accession>A0A0C3QA76</accession>
<reference evidence="2" key="2">
    <citation type="submission" date="2015-01" db="EMBL/GenBank/DDBJ databases">
        <title>Evolutionary Origins and Diversification of the Mycorrhizal Mutualists.</title>
        <authorList>
            <consortium name="DOE Joint Genome Institute"/>
            <consortium name="Mycorrhizal Genomics Consortium"/>
            <person name="Kohler A."/>
            <person name="Kuo A."/>
            <person name="Nagy L.G."/>
            <person name="Floudas D."/>
            <person name="Copeland A."/>
            <person name="Barry K.W."/>
            <person name="Cichocki N."/>
            <person name="Veneault-Fourrey C."/>
            <person name="LaButti K."/>
            <person name="Lindquist E.A."/>
            <person name="Lipzen A."/>
            <person name="Lundell T."/>
            <person name="Morin E."/>
            <person name="Murat C."/>
            <person name="Riley R."/>
            <person name="Ohm R."/>
            <person name="Sun H."/>
            <person name="Tunlid A."/>
            <person name="Henrissat B."/>
            <person name="Grigoriev I.V."/>
            <person name="Hibbett D.S."/>
            <person name="Martin F."/>
        </authorList>
    </citation>
    <scope>NUCLEOTIDE SEQUENCE [LARGE SCALE GENOMIC DNA]</scope>
    <source>
        <strain evidence="2">MUT 4182</strain>
    </source>
</reference>
<dbReference type="EMBL" id="KN823130">
    <property type="protein sequence ID" value="KIO21706.1"/>
    <property type="molecule type" value="Genomic_DNA"/>
</dbReference>
<protein>
    <submittedName>
        <fullName evidence="1">Uncharacterized protein</fullName>
    </submittedName>
</protein>
<organism evidence="1 2">
    <name type="scientific">Tulasnella calospora MUT 4182</name>
    <dbReference type="NCBI Taxonomy" id="1051891"/>
    <lineage>
        <taxon>Eukaryota</taxon>
        <taxon>Fungi</taxon>
        <taxon>Dikarya</taxon>
        <taxon>Basidiomycota</taxon>
        <taxon>Agaricomycotina</taxon>
        <taxon>Agaricomycetes</taxon>
        <taxon>Cantharellales</taxon>
        <taxon>Tulasnellaceae</taxon>
        <taxon>Tulasnella</taxon>
    </lineage>
</organism>